<evidence type="ECO:0000313" key="1">
    <source>
        <dbReference type="EMBL" id="THU54362.1"/>
    </source>
</evidence>
<proteinExistence type="predicted"/>
<sequence length="172" mass="20198">MHGLPHKLPTHTRPLLCKSFPALVADLKIKATKTSLSSNMISNEQPYDDAWAHARKMDENCHHWLYIYCDYIGKDRGITQVKMHLAGEYPDVTKYKKVPTEVRKSFRNKLHQAREDTTKKKARVEEEYCRTTQEPVYDNYEGRGDEIDLNLIIGIRASLEHQYMHDEAMRHR</sequence>
<dbReference type="PANTHER" id="PTHR46951:SF2">
    <property type="entry name" value="BED-TYPE DOMAIN-CONTAINING PROTEIN"/>
    <property type="match status" value="1"/>
</dbReference>
<comment type="caution">
    <text evidence="1">The sequence shown here is derived from an EMBL/GenBank/DDBJ whole genome shotgun (WGS) entry which is preliminary data.</text>
</comment>
<dbReference type="Proteomes" id="UP000317650">
    <property type="component" value="Chromosome 10"/>
</dbReference>
<protein>
    <recommendedName>
        <fullName evidence="3">BED-type domain-containing protein</fullName>
    </recommendedName>
</protein>
<gene>
    <name evidence="1" type="ORF">C4D60_Mb10t24300</name>
</gene>
<dbReference type="EMBL" id="PYDT01000008">
    <property type="protein sequence ID" value="THU54362.1"/>
    <property type="molecule type" value="Genomic_DNA"/>
</dbReference>
<accession>A0A4S8J1X9</accession>
<evidence type="ECO:0000313" key="2">
    <source>
        <dbReference type="Proteomes" id="UP000317650"/>
    </source>
</evidence>
<name>A0A4S8J1X9_MUSBA</name>
<keyword evidence="2" id="KW-1185">Reference proteome</keyword>
<reference evidence="1 2" key="1">
    <citation type="journal article" date="2019" name="Nat. Plants">
        <title>Genome sequencing of Musa balbisiana reveals subgenome evolution and function divergence in polyploid bananas.</title>
        <authorList>
            <person name="Yao X."/>
        </authorList>
    </citation>
    <scope>NUCLEOTIDE SEQUENCE [LARGE SCALE GENOMIC DNA]</scope>
    <source>
        <strain evidence="2">cv. DH-PKW</strain>
        <tissue evidence="1">Leaves</tissue>
    </source>
</reference>
<dbReference type="AlphaFoldDB" id="A0A4S8J1X9"/>
<evidence type="ECO:0008006" key="3">
    <source>
        <dbReference type="Google" id="ProtNLM"/>
    </source>
</evidence>
<dbReference type="PANTHER" id="PTHR46951">
    <property type="entry name" value="BED-TYPE DOMAIN-CONTAINING PROTEIN"/>
    <property type="match status" value="1"/>
</dbReference>
<organism evidence="1 2">
    <name type="scientific">Musa balbisiana</name>
    <name type="common">Banana</name>
    <dbReference type="NCBI Taxonomy" id="52838"/>
    <lineage>
        <taxon>Eukaryota</taxon>
        <taxon>Viridiplantae</taxon>
        <taxon>Streptophyta</taxon>
        <taxon>Embryophyta</taxon>
        <taxon>Tracheophyta</taxon>
        <taxon>Spermatophyta</taxon>
        <taxon>Magnoliopsida</taxon>
        <taxon>Liliopsida</taxon>
        <taxon>Zingiberales</taxon>
        <taxon>Musaceae</taxon>
        <taxon>Musa</taxon>
    </lineage>
</organism>